<dbReference type="PANTHER" id="PTHR33336">
    <property type="entry name" value="QUINOL MONOOXYGENASE YGIN-RELATED"/>
    <property type="match status" value="1"/>
</dbReference>
<dbReference type="EMBL" id="NOII01000001">
    <property type="protein sequence ID" value="OYD58581.1"/>
    <property type="molecule type" value="Genomic_DNA"/>
</dbReference>
<evidence type="ECO:0000313" key="2">
    <source>
        <dbReference type="EMBL" id="OYD58581.1"/>
    </source>
</evidence>
<keyword evidence="2" id="KW-0560">Oxidoreductase</keyword>
<dbReference type="InterPro" id="IPR050744">
    <property type="entry name" value="AI-2_Isomerase_LsrG"/>
</dbReference>
<dbReference type="AlphaFoldDB" id="A0A235FB62"/>
<dbReference type="RefSeq" id="WP_094250542.1">
    <property type="nucleotide sequence ID" value="NZ_JBHLXL010000001.1"/>
</dbReference>
<gene>
    <name evidence="2" type="ORF">CGZ90_01370</name>
</gene>
<proteinExistence type="predicted"/>
<dbReference type="InterPro" id="IPR011008">
    <property type="entry name" value="Dimeric_a/b-barrel"/>
</dbReference>
<dbReference type="OrthoDB" id="9806189at2"/>
<dbReference type="Pfam" id="PF03992">
    <property type="entry name" value="ABM"/>
    <property type="match status" value="1"/>
</dbReference>
<dbReference type="PROSITE" id="PS51725">
    <property type="entry name" value="ABM"/>
    <property type="match status" value="1"/>
</dbReference>
<organism evidence="2 3">
    <name type="scientific">Fictibacillus aquaticus</name>
    <dbReference type="NCBI Taxonomy" id="2021314"/>
    <lineage>
        <taxon>Bacteria</taxon>
        <taxon>Bacillati</taxon>
        <taxon>Bacillota</taxon>
        <taxon>Bacilli</taxon>
        <taxon>Bacillales</taxon>
        <taxon>Fictibacillaceae</taxon>
        <taxon>Fictibacillus</taxon>
    </lineage>
</organism>
<dbReference type="InterPro" id="IPR007138">
    <property type="entry name" value="ABM_dom"/>
</dbReference>
<protein>
    <submittedName>
        <fullName evidence="2">Antibiotic biosynthesis monooxygenase</fullName>
    </submittedName>
</protein>
<keyword evidence="2" id="KW-0503">Monooxygenase</keyword>
<dbReference type="PANTHER" id="PTHR33336:SF3">
    <property type="entry name" value="ABM DOMAIN-CONTAINING PROTEIN"/>
    <property type="match status" value="1"/>
</dbReference>
<accession>A0A235FB62</accession>
<dbReference type="Gene3D" id="3.30.70.100">
    <property type="match status" value="1"/>
</dbReference>
<dbReference type="GO" id="GO:0005829">
    <property type="term" value="C:cytosol"/>
    <property type="evidence" value="ECO:0007669"/>
    <property type="project" value="TreeGrafter"/>
</dbReference>
<comment type="caution">
    <text evidence="2">The sequence shown here is derived from an EMBL/GenBank/DDBJ whole genome shotgun (WGS) entry which is preliminary data.</text>
</comment>
<dbReference type="Proteomes" id="UP000215059">
    <property type="component" value="Unassembled WGS sequence"/>
</dbReference>
<reference evidence="2 3" key="1">
    <citation type="submission" date="2017-07" db="EMBL/GenBank/DDBJ databases">
        <title>Fictibacillus sp. nov. GDSW-R2A3 Genome sequencing and assembly.</title>
        <authorList>
            <person name="Mayilraj S."/>
        </authorList>
    </citation>
    <scope>NUCLEOTIDE SEQUENCE [LARGE SCALE GENOMIC DNA]</scope>
    <source>
        <strain evidence="2 3">GDSW-R2A3</strain>
    </source>
</reference>
<sequence>MENITITAILKAVKGKEDELKKVLLDVIKPSRDEEGCIEYVLHESLEDHGVFVFYETWRDEAALTMHISSAHYQNYRKNSELLIQSRKVYRLKETNNEESKFL</sequence>
<dbReference type="SUPFAM" id="SSF54909">
    <property type="entry name" value="Dimeric alpha+beta barrel"/>
    <property type="match status" value="1"/>
</dbReference>
<keyword evidence="3" id="KW-1185">Reference proteome</keyword>
<feature type="domain" description="ABM" evidence="1">
    <location>
        <begin position="4"/>
        <end position="92"/>
    </location>
</feature>
<evidence type="ECO:0000313" key="3">
    <source>
        <dbReference type="Proteomes" id="UP000215059"/>
    </source>
</evidence>
<name>A0A235FB62_9BACL</name>
<evidence type="ECO:0000259" key="1">
    <source>
        <dbReference type="PROSITE" id="PS51725"/>
    </source>
</evidence>
<dbReference type="GO" id="GO:0004497">
    <property type="term" value="F:monooxygenase activity"/>
    <property type="evidence" value="ECO:0007669"/>
    <property type="project" value="UniProtKB-KW"/>
</dbReference>